<dbReference type="PANTHER" id="PTHR34296:SF2">
    <property type="entry name" value="ABC TRANSPORTER GUANOSINE-BINDING PROTEIN NUPN"/>
    <property type="match status" value="1"/>
</dbReference>
<name>A0A7D4U2X4_9MICO</name>
<evidence type="ECO:0000256" key="4">
    <source>
        <dbReference type="ARBA" id="ARBA00023136"/>
    </source>
</evidence>
<dbReference type="Gene3D" id="3.40.50.2300">
    <property type="match status" value="2"/>
</dbReference>
<keyword evidence="4" id="KW-0472">Membrane</keyword>
<evidence type="ECO:0000313" key="9">
    <source>
        <dbReference type="Proteomes" id="UP000502498"/>
    </source>
</evidence>
<evidence type="ECO:0000256" key="6">
    <source>
        <dbReference type="SAM" id="SignalP"/>
    </source>
</evidence>
<proteinExistence type="predicted"/>
<dbReference type="PANTHER" id="PTHR34296">
    <property type="entry name" value="TRANSCRIPTIONAL ACTIVATOR PROTEIN MED"/>
    <property type="match status" value="1"/>
</dbReference>
<gene>
    <name evidence="8" type="ORF">HQM25_01740</name>
</gene>
<keyword evidence="5" id="KW-0449">Lipoprotein</keyword>
<evidence type="ECO:0000259" key="7">
    <source>
        <dbReference type="Pfam" id="PF02608"/>
    </source>
</evidence>
<keyword evidence="2" id="KW-1003">Cell membrane</keyword>
<evidence type="ECO:0000256" key="1">
    <source>
        <dbReference type="ARBA" id="ARBA00004236"/>
    </source>
</evidence>
<comment type="subcellular location">
    <subcellularLocation>
        <location evidence="1">Cell membrane</location>
    </subcellularLocation>
</comment>
<evidence type="ECO:0000256" key="2">
    <source>
        <dbReference type="ARBA" id="ARBA00022475"/>
    </source>
</evidence>
<dbReference type="PROSITE" id="PS51257">
    <property type="entry name" value="PROKAR_LIPOPROTEIN"/>
    <property type="match status" value="1"/>
</dbReference>
<feature type="domain" description="ABC transporter substrate-binding protein PnrA-like" evidence="7">
    <location>
        <begin position="42"/>
        <end position="349"/>
    </location>
</feature>
<feature type="chain" id="PRO_5039194317" evidence="6">
    <location>
        <begin position="23"/>
        <end position="369"/>
    </location>
</feature>
<evidence type="ECO:0000313" key="8">
    <source>
        <dbReference type="EMBL" id="QKJ18245.1"/>
    </source>
</evidence>
<evidence type="ECO:0000256" key="3">
    <source>
        <dbReference type="ARBA" id="ARBA00022729"/>
    </source>
</evidence>
<accession>A0A7D4U2X4</accession>
<feature type="signal peptide" evidence="6">
    <location>
        <begin position="1"/>
        <end position="22"/>
    </location>
</feature>
<reference evidence="8 9" key="1">
    <citation type="submission" date="2020-05" db="EMBL/GenBank/DDBJ databases">
        <title>Strain PA2F3 complete genome.</title>
        <authorList>
            <person name="Kim Y.-S."/>
            <person name="Kim S.-J."/>
            <person name="Jung H.-k."/>
            <person name="Kim S.-E."/>
            <person name="Kim K.-H."/>
        </authorList>
    </citation>
    <scope>NUCLEOTIDE SEQUENCE [LARGE SCALE GENOMIC DNA]</scope>
    <source>
        <strain evidence="8 9">PA2F3</strain>
    </source>
</reference>
<protein>
    <submittedName>
        <fullName evidence="8">BMP family ABC transporter substrate-binding protein</fullName>
    </submittedName>
</protein>
<dbReference type="AlphaFoldDB" id="A0A7D4U2X4"/>
<sequence length="369" mass="38187">MNMFLRAAAAVAAIALAGAALAGCASSSTDATASGGTDTGAKRIKFVINGTLGDKSFFDSAQAGLDEIADEYGYEVQTIELGSERTKWAPGFEDAAAAGDYDIFVAGTFDAVDFISTLAPQYPDQDFWLFDATADYDGVNGGCSNDCENVYSITFKQNEAGYLAGYMAAGTLAAGTLPGAEDATKAGVIGAVEIPVIADFLVGFEAGFEAGGGSSSDVLSQYIGGSLPFADAPRAKEIATSMYGQGAGIVWPVAGSSGFGVFEAAVEQERYAFGIDSDQSETLEKPEQQERVITSILKNVGAALVDAAQRDADGDLPYGTSESLGLKEGAVGYVDNAQYEQFVPQNVRDEVVEISTQIADGSITVPSAF</sequence>
<dbReference type="RefSeq" id="WP_172988625.1">
    <property type="nucleotide sequence ID" value="NZ_CP054038.1"/>
</dbReference>
<dbReference type="GO" id="GO:0005886">
    <property type="term" value="C:plasma membrane"/>
    <property type="evidence" value="ECO:0007669"/>
    <property type="project" value="UniProtKB-SubCell"/>
</dbReference>
<dbReference type="InterPro" id="IPR050957">
    <property type="entry name" value="BMP_lipoprotein"/>
</dbReference>
<evidence type="ECO:0000256" key="5">
    <source>
        <dbReference type="ARBA" id="ARBA00023288"/>
    </source>
</evidence>
<organism evidence="8 9">
    <name type="scientific">Microbacterium hominis</name>
    <dbReference type="NCBI Taxonomy" id="162426"/>
    <lineage>
        <taxon>Bacteria</taxon>
        <taxon>Bacillati</taxon>
        <taxon>Actinomycetota</taxon>
        <taxon>Actinomycetes</taxon>
        <taxon>Micrococcales</taxon>
        <taxon>Microbacteriaceae</taxon>
        <taxon>Microbacterium</taxon>
    </lineage>
</organism>
<dbReference type="InterPro" id="IPR003760">
    <property type="entry name" value="PnrA-like"/>
</dbReference>
<dbReference type="Pfam" id="PF02608">
    <property type="entry name" value="Bmp"/>
    <property type="match status" value="1"/>
</dbReference>
<dbReference type="Proteomes" id="UP000502498">
    <property type="component" value="Chromosome"/>
</dbReference>
<keyword evidence="3 6" id="KW-0732">Signal</keyword>
<dbReference type="EMBL" id="CP054038">
    <property type="protein sequence ID" value="QKJ18245.1"/>
    <property type="molecule type" value="Genomic_DNA"/>
</dbReference>